<dbReference type="PANTHER" id="PTHR42855:SF1">
    <property type="entry name" value="ABC TRANSPORTER DOMAIN-CONTAINING PROTEIN"/>
    <property type="match status" value="1"/>
</dbReference>
<evidence type="ECO:0000256" key="9">
    <source>
        <dbReference type="ARBA" id="ARBA00022845"/>
    </source>
</evidence>
<dbReference type="FunFam" id="3.40.50.300:FF:000183">
    <property type="entry name" value="ABC transporter ATP-binding protein yjjK"/>
    <property type="match status" value="1"/>
</dbReference>
<evidence type="ECO:0000256" key="7">
    <source>
        <dbReference type="ARBA" id="ARBA00022801"/>
    </source>
</evidence>
<evidence type="ECO:0000256" key="11">
    <source>
        <dbReference type="ARBA" id="ARBA00022917"/>
    </source>
</evidence>
<evidence type="ECO:0000256" key="12">
    <source>
        <dbReference type="SAM" id="Coils"/>
    </source>
</evidence>
<dbReference type="GO" id="GO:0003677">
    <property type="term" value="F:DNA binding"/>
    <property type="evidence" value="ECO:0007669"/>
    <property type="project" value="InterPro"/>
</dbReference>
<dbReference type="GO" id="GO:0019843">
    <property type="term" value="F:rRNA binding"/>
    <property type="evidence" value="ECO:0007669"/>
    <property type="project" value="UniProtKB-KW"/>
</dbReference>
<evidence type="ECO:0000259" key="14">
    <source>
        <dbReference type="PROSITE" id="PS50893"/>
    </source>
</evidence>
<feature type="region of interest" description="Disordered" evidence="13">
    <location>
        <begin position="523"/>
        <end position="567"/>
    </location>
</feature>
<dbReference type="Gene3D" id="1.10.287.380">
    <property type="entry name" value="Valyl-tRNA synthetase, C-terminal domain"/>
    <property type="match status" value="1"/>
</dbReference>
<evidence type="ECO:0000256" key="5">
    <source>
        <dbReference type="ARBA" id="ARBA00022737"/>
    </source>
</evidence>
<dbReference type="InterPro" id="IPR032781">
    <property type="entry name" value="ABC_tran_Xtn"/>
</dbReference>
<evidence type="ECO:0000256" key="8">
    <source>
        <dbReference type="ARBA" id="ARBA00022840"/>
    </source>
</evidence>
<evidence type="ECO:0000256" key="13">
    <source>
        <dbReference type="SAM" id="MobiDB-lite"/>
    </source>
</evidence>
<evidence type="ECO:0000256" key="4">
    <source>
        <dbReference type="ARBA" id="ARBA00022730"/>
    </source>
</evidence>
<sequence length="651" mass="73188">MNVINAENLTKSYTERKLLDKASFYLQEGEKVGVIGINGTGKSTLLKIIAGLEEPDEGQVTCANHIVVRYLPQNPVFDPEMTVLDSVLTQCVLNFVGSGRTERTDADAHAQEQKWSLESDAKSMMTRLGITDFTQKTGELSGGQRKRLALVAALLVPCDVLILDEPTNHLDSAMADWLENFLKKWRGALVMITHDRYFLDSVCNRIVEVDKGAIYSYETNYSGYLERKAEREESAEASERKRQSVLRKELEWVRRGAKARTTKQKGRLQRYEELKNQKAPERDSQVEMSSVYSRMGKTTIELDHITKGYDGRTLLRDFSYIFLKGDRIGFIGANGSGKTTLMKMIAGRIKPDAGTITVGATIKIGYYTQEIETGREAGIAYMDPEEKVIDYIRNTAEYVRTTDGLVSASNMLERFLFPAAQQYSSIGKLSGGERRRLNLLRVLMEAPNVLILDEPTNDLDTQTLAILEDYLDSYEGIVIVVSHDRYFLDRVVRRIFAFEGNGEIRQYEGGYTDYVNRLAEEGRKPGEPVEVQEAAGRNASAAEGAQETGGVTGTSGQNAAEQADSRDTWKREKKLKFSYKEQREYETIEDDIANLEAKVEQLDADMAKNATNSVKLGELLAEKEAAEQALEEKMERWEYLEELAAKIAGQE</sequence>
<keyword evidence="12" id="KW-0175">Coiled coil</keyword>
<dbReference type="InterPro" id="IPR032524">
    <property type="entry name" value="ABC_tran_C"/>
</dbReference>
<dbReference type="CDD" id="cd03221">
    <property type="entry name" value="ABCF_EF-3"/>
    <property type="match status" value="2"/>
</dbReference>
<keyword evidence="2" id="KW-0963">Cytoplasm</keyword>
<dbReference type="GO" id="GO:0016887">
    <property type="term" value="F:ATP hydrolysis activity"/>
    <property type="evidence" value="ECO:0007669"/>
    <property type="project" value="InterPro"/>
</dbReference>
<keyword evidence="4" id="KW-0699">rRNA-binding</keyword>
<keyword evidence="6" id="KW-0547">Nucleotide-binding</keyword>
<dbReference type="PROSITE" id="PS00211">
    <property type="entry name" value="ABC_TRANSPORTER_1"/>
    <property type="match status" value="2"/>
</dbReference>
<dbReference type="InterPro" id="IPR017871">
    <property type="entry name" value="ABC_transporter-like_CS"/>
</dbReference>
<comment type="caution">
    <text evidence="15">The sequence shown here is derived from an EMBL/GenBank/DDBJ whole genome shotgun (WGS) entry which is preliminary data.</text>
</comment>
<dbReference type="EMBL" id="QRVL01000006">
    <property type="protein sequence ID" value="RGS40540.1"/>
    <property type="molecule type" value="Genomic_DNA"/>
</dbReference>
<evidence type="ECO:0000256" key="6">
    <source>
        <dbReference type="ARBA" id="ARBA00022741"/>
    </source>
</evidence>
<feature type="domain" description="ABC transporter" evidence="14">
    <location>
        <begin position="300"/>
        <end position="534"/>
    </location>
</feature>
<gene>
    <name evidence="15" type="ORF">DWX93_08905</name>
</gene>
<feature type="domain" description="ABC transporter" evidence="14">
    <location>
        <begin position="4"/>
        <end position="236"/>
    </location>
</feature>
<organism evidence="15 16">
    <name type="scientific">Roseburia hominis</name>
    <dbReference type="NCBI Taxonomy" id="301301"/>
    <lineage>
        <taxon>Bacteria</taxon>
        <taxon>Bacillati</taxon>
        <taxon>Bacillota</taxon>
        <taxon>Clostridia</taxon>
        <taxon>Lachnospirales</taxon>
        <taxon>Lachnospiraceae</taxon>
        <taxon>Roseburia</taxon>
    </lineage>
</organism>
<dbReference type="GO" id="GO:0005524">
    <property type="term" value="F:ATP binding"/>
    <property type="evidence" value="ECO:0007669"/>
    <property type="project" value="UniProtKB-KW"/>
</dbReference>
<reference evidence="15 16" key="1">
    <citation type="submission" date="2018-08" db="EMBL/GenBank/DDBJ databases">
        <title>A genome reference for cultivated species of the human gut microbiota.</title>
        <authorList>
            <person name="Zou Y."/>
            <person name="Xue W."/>
            <person name="Luo G."/>
        </authorList>
    </citation>
    <scope>NUCLEOTIDE SEQUENCE [LARGE SCALE GENOMIC DNA]</scope>
    <source>
        <strain evidence="15 16">AF22-12AC</strain>
    </source>
</reference>
<dbReference type="Pfam" id="PF00005">
    <property type="entry name" value="ABC_tran"/>
    <property type="match status" value="2"/>
</dbReference>
<dbReference type="InterPro" id="IPR027417">
    <property type="entry name" value="P-loop_NTPase"/>
</dbReference>
<dbReference type="GO" id="GO:0006412">
    <property type="term" value="P:translation"/>
    <property type="evidence" value="ECO:0007669"/>
    <property type="project" value="UniProtKB-KW"/>
</dbReference>
<dbReference type="Gene3D" id="3.40.50.300">
    <property type="entry name" value="P-loop containing nucleotide triphosphate hydrolases"/>
    <property type="match status" value="2"/>
</dbReference>
<accession>A0A395V6E7</accession>
<dbReference type="FunFam" id="3.40.50.300:FF:000011">
    <property type="entry name" value="Putative ABC transporter ATP-binding component"/>
    <property type="match status" value="1"/>
</dbReference>
<dbReference type="InterPro" id="IPR003593">
    <property type="entry name" value="AAA+_ATPase"/>
</dbReference>
<feature type="coiled-coil region" evidence="12">
    <location>
        <begin position="578"/>
        <end position="640"/>
    </location>
</feature>
<dbReference type="PANTHER" id="PTHR42855">
    <property type="entry name" value="ABC TRANSPORTER ATP-BINDING SUBUNIT"/>
    <property type="match status" value="1"/>
</dbReference>
<keyword evidence="9" id="KW-0810">Translation regulation</keyword>
<feature type="compositionally biased region" description="Low complexity" evidence="13">
    <location>
        <begin position="533"/>
        <end position="545"/>
    </location>
</feature>
<keyword evidence="7" id="KW-0378">Hydrolase</keyword>
<dbReference type="PROSITE" id="PS50893">
    <property type="entry name" value="ABC_TRANSPORTER_2"/>
    <property type="match status" value="2"/>
</dbReference>
<dbReference type="InterPro" id="IPR037118">
    <property type="entry name" value="Val-tRNA_synth_C_sf"/>
</dbReference>
<dbReference type="Pfam" id="PF12848">
    <property type="entry name" value="ABC_tran_Xtn"/>
    <property type="match status" value="1"/>
</dbReference>
<name>A0A395V6E7_9FIRM</name>
<dbReference type="Proteomes" id="UP000266172">
    <property type="component" value="Unassembled WGS sequence"/>
</dbReference>
<dbReference type="SUPFAM" id="SSF52540">
    <property type="entry name" value="P-loop containing nucleoside triphosphate hydrolases"/>
    <property type="match status" value="2"/>
</dbReference>
<dbReference type="RefSeq" id="WP_118097345.1">
    <property type="nucleotide sequence ID" value="NZ_QRVL01000006.1"/>
</dbReference>
<keyword evidence="5" id="KW-0677">Repeat</keyword>
<protein>
    <submittedName>
        <fullName evidence="15">ABC transporter ATP-binding protein</fullName>
    </submittedName>
</protein>
<dbReference type="SMART" id="SM00382">
    <property type="entry name" value="AAA"/>
    <property type="match status" value="2"/>
</dbReference>
<dbReference type="GO" id="GO:0006417">
    <property type="term" value="P:regulation of translation"/>
    <property type="evidence" value="ECO:0007669"/>
    <property type="project" value="UniProtKB-KW"/>
</dbReference>
<comment type="similarity">
    <text evidence="1">Belongs to the ABC transporter superfamily. ABCF family. Translational throttle EttA subfamily.</text>
</comment>
<dbReference type="InterPro" id="IPR003439">
    <property type="entry name" value="ABC_transporter-like_ATP-bd"/>
</dbReference>
<evidence type="ECO:0000256" key="3">
    <source>
        <dbReference type="ARBA" id="ARBA00022555"/>
    </source>
</evidence>
<proteinExistence type="inferred from homology"/>
<dbReference type="GO" id="GO:0000049">
    <property type="term" value="F:tRNA binding"/>
    <property type="evidence" value="ECO:0007669"/>
    <property type="project" value="UniProtKB-KW"/>
</dbReference>
<dbReference type="Pfam" id="PF16326">
    <property type="entry name" value="ABC_tran_CTD"/>
    <property type="match status" value="1"/>
</dbReference>
<evidence type="ECO:0000256" key="10">
    <source>
        <dbReference type="ARBA" id="ARBA00022884"/>
    </source>
</evidence>
<evidence type="ECO:0000313" key="15">
    <source>
        <dbReference type="EMBL" id="RGS40540.1"/>
    </source>
</evidence>
<keyword evidence="11" id="KW-0648">Protein biosynthesis</keyword>
<evidence type="ECO:0000313" key="16">
    <source>
        <dbReference type="Proteomes" id="UP000266172"/>
    </source>
</evidence>
<keyword evidence="8 15" id="KW-0067">ATP-binding</keyword>
<keyword evidence="3" id="KW-0820">tRNA-binding</keyword>
<dbReference type="InterPro" id="IPR051309">
    <property type="entry name" value="ABCF_ATPase"/>
</dbReference>
<evidence type="ECO:0000256" key="1">
    <source>
        <dbReference type="ARBA" id="ARBA00005868"/>
    </source>
</evidence>
<dbReference type="AlphaFoldDB" id="A0A395V6E7"/>
<evidence type="ECO:0000256" key="2">
    <source>
        <dbReference type="ARBA" id="ARBA00022490"/>
    </source>
</evidence>
<keyword evidence="10" id="KW-0694">RNA-binding</keyword>